<feature type="domain" description="Signal transduction histidine kinase subgroup 3 dimerisation and phosphoacceptor" evidence="10">
    <location>
        <begin position="305"/>
        <end position="368"/>
    </location>
</feature>
<keyword evidence="4" id="KW-0808">Transferase</keyword>
<feature type="transmembrane region" description="Helical" evidence="9">
    <location>
        <begin position="140"/>
        <end position="160"/>
    </location>
</feature>
<sequence>MTGRATIPARAVPRRERWPWTFWIGDGLVACARGLVLCGLTLAGAAALLGAPVLAVAAVGLHHPDGPGSVPSPGPGTRGQYDYVWLGLAVLLVSCSVVGMRWVTGRIAWPAGAVPLAPPVLALAAVGINRGTPTGGRSFLCLGLAVLLVPCGALGTRWVAGLTRRLVGAWCGVPIAVPYRPAPGEQTGRRRWIGWLLTDPATWRDLMWTAVNTTGGCLLVAVPAALLAGGPGAMIALQPTAWLAVPLGLALMGLGLWAGPRLLPAYGEFARSMLGPNRQAELALRVRHLAQTRSATIDAGAAQMRRIERDLHDGAQARLVAMGMTLDAAEELVETSPQAARALLAEARDSSVKALAELRDLVRGIHPPMLADRGLVNAVHGLALDLPLRVHFAGELPGRPPAPVESAAYFAVSELLANVSKHARAGAVWIDIGHTAGTLRIGVTDDGRGGADPAQGTGLRGLEQRLAAFDGILAVSSPPGGPTMVNLEIPCALSLPKTSSC</sequence>
<evidence type="ECO:0000313" key="12">
    <source>
        <dbReference type="EMBL" id="MBP2352929.1"/>
    </source>
</evidence>
<evidence type="ECO:0000256" key="4">
    <source>
        <dbReference type="ARBA" id="ARBA00022679"/>
    </source>
</evidence>
<keyword evidence="3" id="KW-0597">Phosphoprotein</keyword>
<feature type="transmembrane region" description="Helical" evidence="9">
    <location>
        <begin position="109"/>
        <end position="128"/>
    </location>
</feature>
<comment type="catalytic activity">
    <reaction evidence="1">
        <text>ATP + protein L-histidine = ADP + protein N-phospho-L-histidine.</text>
        <dbReference type="EC" id="2.7.13.3"/>
    </reaction>
</comment>
<comment type="caution">
    <text evidence="12">The sequence shown here is derived from an EMBL/GenBank/DDBJ whole genome shotgun (WGS) entry which is preliminary data.</text>
</comment>
<dbReference type="PANTHER" id="PTHR24421">
    <property type="entry name" value="NITRATE/NITRITE SENSOR PROTEIN NARX-RELATED"/>
    <property type="match status" value="1"/>
</dbReference>
<dbReference type="InterPro" id="IPR036890">
    <property type="entry name" value="HATPase_C_sf"/>
</dbReference>
<evidence type="ECO:0000259" key="11">
    <source>
        <dbReference type="Pfam" id="PF13796"/>
    </source>
</evidence>
<feature type="transmembrane region" description="Helical" evidence="9">
    <location>
        <begin position="240"/>
        <end position="259"/>
    </location>
</feature>
<keyword evidence="8" id="KW-0902">Two-component regulatory system</keyword>
<evidence type="ECO:0000313" key="13">
    <source>
        <dbReference type="Proteomes" id="UP000755585"/>
    </source>
</evidence>
<organism evidence="12 13">
    <name type="scientific">Kribbella aluminosa</name>
    <dbReference type="NCBI Taxonomy" id="416017"/>
    <lineage>
        <taxon>Bacteria</taxon>
        <taxon>Bacillati</taxon>
        <taxon>Actinomycetota</taxon>
        <taxon>Actinomycetes</taxon>
        <taxon>Propionibacteriales</taxon>
        <taxon>Kribbellaceae</taxon>
        <taxon>Kribbella</taxon>
    </lineage>
</organism>
<dbReference type="Gene3D" id="3.30.565.10">
    <property type="entry name" value="Histidine kinase-like ATPase, C-terminal domain"/>
    <property type="match status" value="1"/>
</dbReference>
<feature type="domain" description="Putative sensor" evidence="11">
    <location>
        <begin position="113"/>
        <end position="274"/>
    </location>
</feature>
<keyword evidence="9" id="KW-0472">Membrane</keyword>
<dbReference type="InterPro" id="IPR050482">
    <property type="entry name" value="Sensor_HK_TwoCompSys"/>
</dbReference>
<keyword evidence="9" id="KW-0812">Transmembrane</keyword>
<keyword evidence="13" id="KW-1185">Reference proteome</keyword>
<dbReference type="SUPFAM" id="SSF55874">
    <property type="entry name" value="ATPase domain of HSP90 chaperone/DNA topoisomerase II/histidine kinase"/>
    <property type="match status" value="1"/>
</dbReference>
<dbReference type="Gene3D" id="1.20.5.1930">
    <property type="match status" value="1"/>
</dbReference>
<evidence type="ECO:0000256" key="2">
    <source>
        <dbReference type="ARBA" id="ARBA00012438"/>
    </source>
</evidence>
<dbReference type="EC" id="2.7.13.3" evidence="2"/>
<gene>
    <name evidence="12" type="ORF">JOF29_004012</name>
</gene>
<feature type="transmembrane region" description="Helical" evidence="9">
    <location>
        <begin position="42"/>
        <end position="62"/>
    </location>
</feature>
<protein>
    <recommendedName>
        <fullName evidence="2">histidine kinase</fullName>
        <ecNumber evidence="2">2.7.13.3</ecNumber>
    </recommendedName>
</protein>
<feature type="transmembrane region" description="Helical" evidence="9">
    <location>
        <begin position="206"/>
        <end position="228"/>
    </location>
</feature>
<evidence type="ECO:0000256" key="6">
    <source>
        <dbReference type="ARBA" id="ARBA00022777"/>
    </source>
</evidence>
<proteinExistence type="predicted"/>
<dbReference type="Pfam" id="PF07730">
    <property type="entry name" value="HisKA_3"/>
    <property type="match status" value="1"/>
</dbReference>
<keyword evidence="7" id="KW-0067">ATP-binding</keyword>
<evidence type="ECO:0000256" key="5">
    <source>
        <dbReference type="ARBA" id="ARBA00022741"/>
    </source>
</evidence>
<accession>A0ABS4UMZ7</accession>
<dbReference type="CDD" id="cd16917">
    <property type="entry name" value="HATPase_UhpB-NarQ-NarX-like"/>
    <property type="match status" value="1"/>
</dbReference>
<evidence type="ECO:0000256" key="3">
    <source>
        <dbReference type="ARBA" id="ARBA00022553"/>
    </source>
</evidence>
<dbReference type="PANTHER" id="PTHR24421:SF10">
    <property type="entry name" value="NITRATE_NITRITE SENSOR PROTEIN NARQ"/>
    <property type="match status" value="1"/>
</dbReference>
<evidence type="ECO:0000256" key="1">
    <source>
        <dbReference type="ARBA" id="ARBA00000085"/>
    </source>
</evidence>
<keyword evidence="6 12" id="KW-0418">Kinase</keyword>
<dbReference type="InterPro" id="IPR025828">
    <property type="entry name" value="Put_sensor_dom"/>
</dbReference>
<name>A0ABS4UMZ7_9ACTN</name>
<dbReference type="Proteomes" id="UP000755585">
    <property type="component" value="Unassembled WGS sequence"/>
</dbReference>
<dbReference type="GO" id="GO:0016301">
    <property type="term" value="F:kinase activity"/>
    <property type="evidence" value="ECO:0007669"/>
    <property type="project" value="UniProtKB-KW"/>
</dbReference>
<evidence type="ECO:0000256" key="7">
    <source>
        <dbReference type="ARBA" id="ARBA00022840"/>
    </source>
</evidence>
<dbReference type="EMBL" id="JAGINT010000001">
    <property type="protein sequence ID" value="MBP2352929.1"/>
    <property type="molecule type" value="Genomic_DNA"/>
</dbReference>
<evidence type="ECO:0000259" key="10">
    <source>
        <dbReference type="Pfam" id="PF07730"/>
    </source>
</evidence>
<evidence type="ECO:0000256" key="8">
    <source>
        <dbReference type="ARBA" id="ARBA00023012"/>
    </source>
</evidence>
<evidence type="ECO:0000256" key="9">
    <source>
        <dbReference type="SAM" id="Phobius"/>
    </source>
</evidence>
<reference evidence="12 13" key="1">
    <citation type="submission" date="2021-03" db="EMBL/GenBank/DDBJ databases">
        <title>Sequencing the genomes of 1000 actinobacteria strains.</title>
        <authorList>
            <person name="Klenk H.-P."/>
        </authorList>
    </citation>
    <scope>NUCLEOTIDE SEQUENCE [LARGE SCALE GENOMIC DNA]</scope>
    <source>
        <strain evidence="12 13">DSM 18824</strain>
    </source>
</reference>
<feature type="transmembrane region" description="Helical" evidence="9">
    <location>
        <begin position="83"/>
        <end position="103"/>
    </location>
</feature>
<dbReference type="Pfam" id="PF13796">
    <property type="entry name" value="Sensor"/>
    <property type="match status" value="1"/>
</dbReference>
<dbReference type="InterPro" id="IPR011712">
    <property type="entry name" value="Sig_transdc_His_kin_sub3_dim/P"/>
</dbReference>
<dbReference type="RefSeq" id="WP_209695601.1">
    <property type="nucleotide sequence ID" value="NZ_BAAAVU010000006.1"/>
</dbReference>
<keyword evidence="9" id="KW-1133">Transmembrane helix</keyword>
<keyword evidence="5" id="KW-0547">Nucleotide-binding</keyword>